<accession>D7NFI7</accession>
<dbReference type="Gene3D" id="3.40.50.10190">
    <property type="entry name" value="BRCT domain"/>
    <property type="match status" value="1"/>
</dbReference>
<reference evidence="2 3" key="1">
    <citation type="submission" date="2010-02" db="EMBL/GenBank/DDBJ databases">
        <title>The Genome Sequence of Prevotella oris strain C735.</title>
        <authorList>
            <consortium name="The Broad Institute Genome Sequencing Platform"/>
            <person name="Ward D."/>
            <person name="Feldgarden M."/>
            <person name="Earl A."/>
            <person name="Young S.K."/>
            <person name="Zeng Q."/>
            <person name="Koehrsen M."/>
            <person name="Alvarado L."/>
            <person name="Berlin A."/>
            <person name="Bochicchio J."/>
            <person name="Borenstein D."/>
            <person name="Chapman S.B."/>
            <person name="Chen Z."/>
            <person name="Engels R."/>
            <person name="Freedman E."/>
            <person name="Gellesch M."/>
            <person name="Goldberg J."/>
            <person name="Griggs A."/>
            <person name="Gujja S."/>
            <person name="Heilman E."/>
            <person name="Heiman D."/>
            <person name="Hepburn T."/>
            <person name="Howarth C."/>
            <person name="Jen D."/>
            <person name="Larson L."/>
            <person name="Mehta T."/>
            <person name="Park D."/>
            <person name="Pearson M."/>
            <person name="Roberts A."/>
            <person name="Saif S."/>
            <person name="Shea T."/>
            <person name="Shenoy N."/>
            <person name="Sisk P."/>
            <person name="Stolte C."/>
            <person name="Sykes S."/>
            <person name="Thomson T."/>
            <person name="Walk T."/>
            <person name="White J."/>
            <person name="Yandava C."/>
            <person name="Sibley C.D."/>
            <person name="Field T.R."/>
            <person name="Grinwis M."/>
            <person name="Eshaghurshan C.S."/>
            <person name="Surette M.G."/>
            <person name="Haas B."/>
            <person name="Nusbaum C."/>
            <person name="Birren B."/>
        </authorList>
    </citation>
    <scope>NUCLEOTIDE SEQUENCE [LARGE SCALE GENOMIC DNA]</scope>
    <source>
        <strain evidence="2 3">C735</strain>
    </source>
</reference>
<feature type="domain" description="BRCT" evidence="1">
    <location>
        <begin position="73"/>
        <end position="158"/>
    </location>
</feature>
<dbReference type="AlphaFoldDB" id="D7NFI7"/>
<evidence type="ECO:0000313" key="2">
    <source>
        <dbReference type="EMBL" id="EFI47632.1"/>
    </source>
</evidence>
<protein>
    <submittedName>
        <fullName evidence="2">DNA ligase (Polydeoxyribonucleotide synthase [NAD+])</fullName>
    </submittedName>
</protein>
<proteinExistence type="predicted"/>
<dbReference type="Proteomes" id="UP000003805">
    <property type="component" value="Unassembled WGS sequence"/>
</dbReference>
<keyword evidence="3" id="KW-1185">Reference proteome</keyword>
<dbReference type="RefSeq" id="WP_004378589.1">
    <property type="nucleotide sequence ID" value="NZ_GL349573.1"/>
</dbReference>
<dbReference type="HOGENOM" id="CLU_1531203_0_0_10"/>
<dbReference type="eggNOG" id="COG0272">
    <property type="taxonomic scope" value="Bacteria"/>
</dbReference>
<evidence type="ECO:0000259" key="1">
    <source>
        <dbReference type="PROSITE" id="PS50172"/>
    </source>
</evidence>
<gene>
    <name evidence="2" type="ORF">HMPREF0665_02328</name>
</gene>
<sequence length="175" mass="19992">MEINNLIIDEDLIGYLSSKENINTFINFCIRERQSVEIKMSMKRVRTPSIAELEKRHIASDTLKPLSVDEVDNPNTPFCGKKIVITGQFDAFPKRDVLGKLLRLYGADINTAISKHTNIVIMGNAAGPKKKEKIKDLQGQGFPIEVFNEFQLLKTFDEYNIPYEKPNEDDFVILE</sequence>
<dbReference type="InterPro" id="IPR036420">
    <property type="entry name" value="BRCT_dom_sf"/>
</dbReference>
<keyword evidence="2" id="KW-0436">Ligase</keyword>
<dbReference type="SUPFAM" id="SSF52113">
    <property type="entry name" value="BRCT domain"/>
    <property type="match status" value="1"/>
</dbReference>
<dbReference type="CDD" id="cd17748">
    <property type="entry name" value="BRCT_DNA_ligase_like"/>
    <property type="match status" value="1"/>
</dbReference>
<dbReference type="GO" id="GO:0016874">
    <property type="term" value="F:ligase activity"/>
    <property type="evidence" value="ECO:0007669"/>
    <property type="project" value="UniProtKB-KW"/>
</dbReference>
<organism evidence="2 3">
    <name type="scientific">Segatella oris C735</name>
    <dbReference type="NCBI Taxonomy" id="563008"/>
    <lineage>
        <taxon>Bacteria</taxon>
        <taxon>Pseudomonadati</taxon>
        <taxon>Bacteroidota</taxon>
        <taxon>Bacteroidia</taxon>
        <taxon>Bacteroidales</taxon>
        <taxon>Prevotellaceae</taxon>
        <taxon>Segatella</taxon>
    </lineage>
</organism>
<dbReference type="Pfam" id="PF00533">
    <property type="entry name" value="BRCT"/>
    <property type="match status" value="1"/>
</dbReference>
<dbReference type="PROSITE" id="PS50172">
    <property type="entry name" value="BRCT"/>
    <property type="match status" value="1"/>
</dbReference>
<dbReference type="InterPro" id="IPR001357">
    <property type="entry name" value="BRCT_dom"/>
</dbReference>
<dbReference type="EMBL" id="GL349573">
    <property type="protein sequence ID" value="EFI47632.1"/>
    <property type="molecule type" value="Genomic_DNA"/>
</dbReference>
<name>D7NFI7_9BACT</name>
<evidence type="ECO:0000313" key="3">
    <source>
        <dbReference type="Proteomes" id="UP000003805"/>
    </source>
</evidence>